<proteinExistence type="predicted"/>
<gene>
    <name evidence="1" type="ORF">BDK51DRAFT_43958</name>
</gene>
<sequence>MIQIQQMKVFQKPLDKEDSSARTWIMTVAPCRREELDVLGIEGQRAAVAPCQQEELEVLAMACSAQGWGGCEWQLPLSTWSQNGSSMRADAELGSDASMKKKTIRGTEIPPQKADPRRTEAYGALYPTFGSAPAVHHPHLEGPCVYFAPIEPSPTSTSKSHRVVENGPAVARSKTASSCPRMVVMRGQTPFVGIPVKLENCESFLCMAALDWFLEKRSAMPAKVFMRGVRKETS</sequence>
<dbReference type="AlphaFoldDB" id="A0A4P9W1H0"/>
<protein>
    <submittedName>
        <fullName evidence="1">Uncharacterized protein</fullName>
    </submittedName>
</protein>
<evidence type="ECO:0000313" key="2">
    <source>
        <dbReference type="Proteomes" id="UP000269721"/>
    </source>
</evidence>
<keyword evidence="2" id="KW-1185">Reference proteome</keyword>
<reference evidence="2" key="1">
    <citation type="journal article" date="2018" name="Nat. Microbiol.">
        <title>Leveraging single-cell genomics to expand the fungal tree of life.</title>
        <authorList>
            <person name="Ahrendt S.R."/>
            <person name="Quandt C.A."/>
            <person name="Ciobanu D."/>
            <person name="Clum A."/>
            <person name="Salamov A."/>
            <person name="Andreopoulos B."/>
            <person name="Cheng J.F."/>
            <person name="Woyke T."/>
            <person name="Pelin A."/>
            <person name="Henrissat B."/>
            <person name="Reynolds N.K."/>
            <person name="Benny G.L."/>
            <person name="Smith M.E."/>
            <person name="James T.Y."/>
            <person name="Grigoriev I.V."/>
        </authorList>
    </citation>
    <scope>NUCLEOTIDE SEQUENCE [LARGE SCALE GENOMIC DNA]</scope>
</reference>
<dbReference type="Proteomes" id="UP000269721">
    <property type="component" value="Unassembled WGS sequence"/>
</dbReference>
<organism evidence="1 2">
    <name type="scientific">Blyttiomyces helicus</name>
    <dbReference type="NCBI Taxonomy" id="388810"/>
    <lineage>
        <taxon>Eukaryota</taxon>
        <taxon>Fungi</taxon>
        <taxon>Fungi incertae sedis</taxon>
        <taxon>Chytridiomycota</taxon>
        <taxon>Chytridiomycota incertae sedis</taxon>
        <taxon>Chytridiomycetes</taxon>
        <taxon>Chytridiomycetes incertae sedis</taxon>
        <taxon>Blyttiomyces</taxon>
    </lineage>
</organism>
<name>A0A4P9W1H0_9FUNG</name>
<dbReference type="EMBL" id="KZ999314">
    <property type="protein sequence ID" value="RKO85195.1"/>
    <property type="molecule type" value="Genomic_DNA"/>
</dbReference>
<evidence type="ECO:0000313" key="1">
    <source>
        <dbReference type="EMBL" id="RKO85195.1"/>
    </source>
</evidence>
<accession>A0A4P9W1H0</accession>